<sequence>MTDGRDGLLMRAALSMALSVLLMATALSGCTSISGIVGGSDSVEVPVWEVGDWWLYTFSTPDYTDDTARLVVASVSEEDNSSYMLAISSLSEARRHAVLNHNPFLGRMTHEDLSAYENGVARTVMDFPLDEDKTWEFTLFSTEWSSSVRGVSGNSVTIGAFADDGSQLEYVYDGDVGFFSAFFWTDASGVEQMRMMLADSGEGHTGDVYFVRGGDLYSDEWEDTGPDIEIRDTFFVGDHPSDGEWDEMIYFLDAECGGGSSSITLTLRDHASLSALERIWGPGASESGTLGTIPYPSEEYTLTLTFTGNTYLRLMIAGGITSSWSL</sequence>
<dbReference type="PROSITE" id="PS51257">
    <property type="entry name" value="PROKAR_LIPOPROTEIN"/>
    <property type="match status" value="1"/>
</dbReference>
<dbReference type="Proteomes" id="UP000248161">
    <property type="component" value="Unassembled WGS sequence"/>
</dbReference>
<dbReference type="AlphaFoldDB" id="A0A2V3HT95"/>
<evidence type="ECO:0000313" key="1">
    <source>
        <dbReference type="EMBL" id="PXF22126.1"/>
    </source>
</evidence>
<proteinExistence type="predicted"/>
<reference evidence="1 2" key="1">
    <citation type="journal article" date="2015" name="Nat. Commun.">
        <title>Genomic and transcriptomic evidence for scavenging of diverse organic compounds by widespread deep-sea archaea.</title>
        <authorList>
            <person name="Li M."/>
            <person name="Baker B.J."/>
            <person name="Anantharaman K."/>
            <person name="Jain S."/>
            <person name="Breier J.A."/>
            <person name="Dick G.J."/>
        </authorList>
    </citation>
    <scope>NUCLEOTIDE SEQUENCE [LARGE SCALE GENOMIC DNA]</scope>
    <source>
        <strain evidence="1">Cayman_51_deep</strain>
    </source>
</reference>
<evidence type="ECO:0000313" key="2">
    <source>
        <dbReference type="Proteomes" id="UP000248161"/>
    </source>
</evidence>
<organism evidence="1 2">
    <name type="scientific">Candidatus Thalassarchaeum betae</name>
    <dbReference type="NCBI Taxonomy" id="2599289"/>
    <lineage>
        <taxon>Archaea</taxon>
        <taxon>Methanobacteriati</taxon>
        <taxon>Thermoplasmatota</taxon>
        <taxon>Candidatus Poseidoniia</taxon>
        <taxon>Candidatus Poseidoniales</taxon>
        <taxon>Candidatus Thalassarchaeaceae</taxon>
        <taxon>Candidatus Thalassarchaeum</taxon>
    </lineage>
</organism>
<gene>
    <name evidence="1" type="ORF">CXX69_01680</name>
</gene>
<protein>
    <submittedName>
        <fullName evidence="1">Uncharacterized protein</fullName>
    </submittedName>
</protein>
<dbReference type="EMBL" id="PSPG01000003">
    <property type="protein sequence ID" value="PXF22126.1"/>
    <property type="molecule type" value="Genomic_DNA"/>
</dbReference>
<comment type="caution">
    <text evidence="1">The sequence shown here is derived from an EMBL/GenBank/DDBJ whole genome shotgun (WGS) entry which is preliminary data.</text>
</comment>
<name>A0A2V3HT95_9ARCH</name>
<accession>A0A2V3HT95</accession>